<dbReference type="Proteomes" id="UP000214596">
    <property type="component" value="Unassembled WGS sequence"/>
</dbReference>
<name>A0A227JAS4_VIBPH</name>
<protein>
    <submittedName>
        <fullName evidence="1">Uncharacterized protein</fullName>
    </submittedName>
</protein>
<proteinExistence type="predicted"/>
<evidence type="ECO:0000313" key="2">
    <source>
        <dbReference type="Proteomes" id="UP000214596"/>
    </source>
</evidence>
<comment type="caution">
    <text evidence="1">The sequence shown here is derived from an EMBL/GenBank/DDBJ whole genome shotgun (WGS) entry which is preliminary data.</text>
</comment>
<dbReference type="AlphaFoldDB" id="A0A227JAS4"/>
<reference evidence="1 2" key="1">
    <citation type="journal article" date="2017" name="Appl. Environ. Microbiol.">
        <title>Parallel evolution of two clades of a major Atlantic endemic Vibrio parahaemolyticus pathogen lineage by independent acquisition of related pathogenicity islands.</title>
        <authorList>
            <person name="Xu F."/>
            <person name="Gonzalez-Escalona N."/>
            <person name="Drees K.P."/>
            <person name="Sebra R.P."/>
            <person name="Cooper V.S."/>
            <person name="Jones S.H."/>
            <person name="Whistler C.A."/>
        </authorList>
    </citation>
    <scope>NUCLEOTIDE SEQUENCE [LARGE SCALE GENOMIC DNA]</scope>
    <source>
        <strain evidence="1 2">MAVP-3</strain>
    </source>
</reference>
<organism evidence="1 2">
    <name type="scientific">Vibrio parahaemolyticus</name>
    <dbReference type="NCBI Taxonomy" id="670"/>
    <lineage>
        <taxon>Bacteria</taxon>
        <taxon>Pseudomonadati</taxon>
        <taxon>Pseudomonadota</taxon>
        <taxon>Gammaproteobacteria</taxon>
        <taxon>Vibrionales</taxon>
        <taxon>Vibrionaceae</taxon>
        <taxon>Vibrio</taxon>
    </lineage>
</organism>
<evidence type="ECO:0000313" key="1">
    <source>
        <dbReference type="EMBL" id="OXE32210.1"/>
    </source>
</evidence>
<sequence>MSLSPLIVSLPTNVGAGCSTFFCALSCLNVDVLLSHLVCTKCMTSNTKDFALWTVFSSQR</sequence>
<dbReference type="EMBL" id="NIXT01000774">
    <property type="protein sequence ID" value="OXE32210.1"/>
    <property type="molecule type" value="Genomic_DNA"/>
</dbReference>
<gene>
    <name evidence="1" type="ORF">CA163_13860</name>
</gene>
<accession>A0A227JAS4</accession>